<dbReference type="OrthoDB" id="9837974at2"/>
<evidence type="ECO:0000313" key="2">
    <source>
        <dbReference type="EMBL" id="SHE86404.1"/>
    </source>
</evidence>
<proteinExistence type="predicted"/>
<evidence type="ECO:0000256" key="1">
    <source>
        <dbReference type="SAM" id="SignalP"/>
    </source>
</evidence>
<dbReference type="AlphaFoldDB" id="A0A1M4WYW4"/>
<name>A0A1M4WYW4_9BACT</name>
<organism evidence="2 3">
    <name type="scientific">Desulfacinum infernum DSM 9756</name>
    <dbReference type="NCBI Taxonomy" id="1121391"/>
    <lineage>
        <taxon>Bacteria</taxon>
        <taxon>Pseudomonadati</taxon>
        <taxon>Thermodesulfobacteriota</taxon>
        <taxon>Syntrophobacteria</taxon>
        <taxon>Syntrophobacterales</taxon>
        <taxon>Syntrophobacteraceae</taxon>
        <taxon>Desulfacinum</taxon>
    </lineage>
</organism>
<gene>
    <name evidence="2" type="ORF">SAMN02745206_00936</name>
</gene>
<sequence>MRAARRTLWLLLLITLAYQTGCNTLKSAMDARRTMDLSANIEAPVHAVWNAANETLRHLGVTVRGSSFDGQQGSISGSTRQLGYIRVYVFRAGPDSATVGVQARTTAHPTSTPDYIDTQFAQKIIDGINERLGTGPAPAGGSPA</sequence>
<reference evidence="3" key="1">
    <citation type="submission" date="2016-11" db="EMBL/GenBank/DDBJ databases">
        <authorList>
            <person name="Varghese N."/>
            <person name="Submissions S."/>
        </authorList>
    </citation>
    <scope>NUCLEOTIDE SEQUENCE [LARGE SCALE GENOMIC DNA]</scope>
    <source>
        <strain evidence="3">DSM 9756</strain>
    </source>
</reference>
<accession>A0A1M4WYW4</accession>
<dbReference type="Proteomes" id="UP000184076">
    <property type="component" value="Unassembled WGS sequence"/>
</dbReference>
<keyword evidence="3" id="KW-1185">Reference proteome</keyword>
<dbReference type="EMBL" id="FQVB01000008">
    <property type="protein sequence ID" value="SHE86404.1"/>
    <property type="molecule type" value="Genomic_DNA"/>
</dbReference>
<evidence type="ECO:0000313" key="3">
    <source>
        <dbReference type="Proteomes" id="UP000184076"/>
    </source>
</evidence>
<feature type="chain" id="PRO_5013222920" evidence="1">
    <location>
        <begin position="20"/>
        <end position="144"/>
    </location>
</feature>
<dbReference type="RefSeq" id="WP_073037459.1">
    <property type="nucleotide sequence ID" value="NZ_FQVB01000008.1"/>
</dbReference>
<keyword evidence="1" id="KW-0732">Signal</keyword>
<protein>
    <submittedName>
        <fullName evidence="2">Uncharacterized protein</fullName>
    </submittedName>
</protein>
<feature type="signal peptide" evidence="1">
    <location>
        <begin position="1"/>
        <end position="19"/>
    </location>
</feature>